<accession>A0A6B9XXD6</accession>
<proteinExistence type="predicted"/>
<keyword evidence="3" id="KW-1121">Modulation of host cell cycle by virus</keyword>
<dbReference type="InterPro" id="IPR009514">
    <property type="entry name" value="Phage_Ndd"/>
</dbReference>
<evidence type="ECO:0000313" key="8">
    <source>
        <dbReference type="Proteomes" id="UP000465071"/>
    </source>
</evidence>
<dbReference type="GO" id="GO:0098673">
    <property type="term" value="P:symbiont-mediated suppression of host DNA replication"/>
    <property type="evidence" value="ECO:0007669"/>
    <property type="project" value="UniProtKB-KW"/>
</dbReference>
<evidence type="ECO:0000256" key="2">
    <source>
        <dbReference type="ARBA" id="ARBA00015643"/>
    </source>
</evidence>
<gene>
    <name evidence="7" type="primary">ndd</name>
    <name evidence="7" type="ORF">CPT_CIP9_095</name>
</gene>
<evidence type="ECO:0000256" key="5">
    <source>
        <dbReference type="ARBA" id="ARBA00023019"/>
    </source>
</evidence>
<evidence type="ECO:0000256" key="1">
    <source>
        <dbReference type="ARBA" id="ARBA00003241"/>
    </source>
</evidence>
<evidence type="ECO:0000256" key="3">
    <source>
        <dbReference type="ARBA" id="ARBA00022504"/>
    </source>
</evidence>
<comment type="function">
    <text evidence="1">Disorganizes the host nucleoid and inhibits replication, but without host DNA cleavage or degradation. Only the architecture of the nucleoid is affected. May act on the host chromosomal sequences that determine the structure of the nucleoid. Binds to dsDNA but not to ssDNA.</text>
</comment>
<keyword evidence="6" id="KW-0238">DNA-binding</keyword>
<name>A0A6B9XXD6_9CAUD</name>
<keyword evidence="5" id="KW-1248">Inhibition of host DNA replication by virus</keyword>
<dbReference type="GeneID" id="55626727"/>
<dbReference type="Pfam" id="PF06591">
    <property type="entry name" value="Phage_T4_Ndd"/>
    <property type="match status" value="1"/>
</dbReference>
<organism evidence="7 8">
    <name type="scientific">Enterobacter phage vB_EclM_CIP9</name>
    <dbReference type="NCBI Taxonomy" id="2696340"/>
    <lineage>
        <taxon>Viruses</taxon>
        <taxon>Duplodnaviria</taxon>
        <taxon>Heunggongvirae</taxon>
        <taxon>Uroviricota</taxon>
        <taxon>Caudoviricetes</taxon>
        <taxon>Pantevenvirales</taxon>
        <taxon>Straboviridae</taxon>
        <taxon>Tevenvirinae</taxon>
        <taxon>Kanagawavirus</taxon>
        <taxon>Kanagawavirus cipnine</taxon>
    </lineage>
</organism>
<evidence type="ECO:0000313" key="7">
    <source>
        <dbReference type="EMBL" id="QHS01631.1"/>
    </source>
</evidence>
<dbReference type="RefSeq" id="YP_009855985.1">
    <property type="nucleotide sequence ID" value="NC_048849.1"/>
</dbReference>
<protein>
    <recommendedName>
        <fullName evidence="2">Nucleoid disruption protein</fullName>
    </recommendedName>
</protein>
<reference evidence="8" key="1">
    <citation type="submission" date="2019-12" db="EMBL/GenBank/DDBJ databases">
        <authorList>
            <person name="Wang K."/>
            <person name="Tamayo M.G."/>
            <person name="Penner T.V."/>
            <person name="Cook B.W.M."/>
            <person name="Court D.A."/>
            <person name="Theriault S.S."/>
        </authorList>
    </citation>
    <scope>NUCLEOTIDE SEQUENCE [LARGE SCALE GENOMIC DNA]</scope>
</reference>
<sequence length="153" mass="17430">MTHQDVRNYMTRADLEAVGATVVCTVRNGKTVGYVDNETLAEPGFYFMVKGSLPWRQVAARFFVGRQRSKSGFGNVLSQIRQGRSQLGRTLSSNGNVYDVYFVPPQKMKPLTTGFGKGQLSLMFTSKHKDEYQNFSEMNRMLNDNFKFILQSY</sequence>
<keyword evidence="4" id="KW-0945">Host-virus interaction</keyword>
<dbReference type="KEGG" id="vg:55626727"/>
<dbReference type="GO" id="GO:0003677">
    <property type="term" value="F:DNA binding"/>
    <property type="evidence" value="ECO:0007669"/>
    <property type="project" value="UniProtKB-KW"/>
</dbReference>
<evidence type="ECO:0000256" key="6">
    <source>
        <dbReference type="ARBA" id="ARBA00023125"/>
    </source>
</evidence>
<dbReference type="EMBL" id="MN882610">
    <property type="protein sequence ID" value="QHS01631.1"/>
    <property type="molecule type" value="Genomic_DNA"/>
</dbReference>
<evidence type="ECO:0000256" key="4">
    <source>
        <dbReference type="ARBA" id="ARBA00022581"/>
    </source>
</evidence>
<dbReference type="Proteomes" id="UP000465071">
    <property type="component" value="Segment"/>
</dbReference>
<dbReference type="GO" id="GO:0044071">
    <property type="term" value="P:symbiont-mediated perturbation of host cell cycle progression"/>
    <property type="evidence" value="ECO:0007669"/>
    <property type="project" value="UniProtKB-KW"/>
</dbReference>
<keyword evidence="8" id="KW-1185">Reference proteome</keyword>